<accession>A0A444EGZ5</accession>
<dbReference type="GO" id="GO:0070012">
    <property type="term" value="F:oligopeptidase activity"/>
    <property type="evidence" value="ECO:0007669"/>
    <property type="project" value="TreeGrafter"/>
</dbReference>
<dbReference type="InterPro" id="IPR051167">
    <property type="entry name" value="Prolyl_oligopep/macrocyclase"/>
</dbReference>
<name>A0A444EGZ5_ENSVE</name>
<sequence length="183" mass="20868">MLPFIQLVDNFEARYLFVTNDDTKFTFLTNKAAPRYKLVRVDFNEPESWTDVVPEDDKDVLETASAVNNNQLLVSYLSDVKYGLQLRDLETGVLLHQIPVDIGTVYGISGKREDSDVFIGFTSFLTPGIIYKCNLATGVPEMQIFQEAFVPGFHREDFEVKQIDESADRYSFAAKVMELSWTD</sequence>
<protein>
    <submittedName>
        <fullName evidence="1">Uncharacterized protein</fullName>
    </submittedName>
</protein>
<dbReference type="AlphaFoldDB" id="A0A444EGZ5"/>
<dbReference type="SUPFAM" id="SSF50993">
    <property type="entry name" value="Peptidase/esterase 'gauge' domain"/>
    <property type="match status" value="1"/>
</dbReference>
<dbReference type="PANTHER" id="PTHR42881">
    <property type="entry name" value="PROLYL ENDOPEPTIDASE"/>
    <property type="match status" value="1"/>
</dbReference>
<evidence type="ECO:0000313" key="1">
    <source>
        <dbReference type="EMBL" id="RZR72218.1"/>
    </source>
</evidence>
<dbReference type="Pfam" id="PF02897">
    <property type="entry name" value="Peptidase_S9_N"/>
    <property type="match status" value="1"/>
</dbReference>
<organism evidence="1">
    <name type="scientific">Ensete ventricosum</name>
    <name type="common">Abyssinian banana</name>
    <name type="synonym">Musa ensete</name>
    <dbReference type="NCBI Taxonomy" id="4639"/>
    <lineage>
        <taxon>Eukaryota</taxon>
        <taxon>Viridiplantae</taxon>
        <taxon>Streptophyta</taxon>
        <taxon>Embryophyta</taxon>
        <taxon>Tracheophyta</taxon>
        <taxon>Spermatophyta</taxon>
        <taxon>Magnoliopsida</taxon>
        <taxon>Liliopsida</taxon>
        <taxon>Zingiberales</taxon>
        <taxon>Musaceae</taxon>
        <taxon>Ensete</taxon>
    </lineage>
</organism>
<dbReference type="EMBL" id="KV875646">
    <property type="protein sequence ID" value="RZR72218.1"/>
    <property type="molecule type" value="Genomic_DNA"/>
</dbReference>
<reference evidence="1" key="1">
    <citation type="journal article" date="2018" name="Data Brief">
        <title>Genome sequence data from 17 accessions of Ensete ventricosum, a staple food crop for millions in Ethiopia.</title>
        <authorList>
            <person name="Yemataw Z."/>
            <person name="Muzemil S."/>
            <person name="Ambachew D."/>
            <person name="Tripathi L."/>
            <person name="Tesfaye K."/>
            <person name="Chala A."/>
            <person name="Farbos A."/>
            <person name="O'Neill P."/>
            <person name="Moore K."/>
            <person name="Grant M."/>
            <person name="Studholme D.J."/>
        </authorList>
    </citation>
    <scope>NUCLEOTIDE SEQUENCE [LARGE SCALE GENOMIC DNA]</scope>
    <source>
        <tissue evidence="1">Leaf</tissue>
    </source>
</reference>
<dbReference type="Proteomes" id="UP000290560">
    <property type="component" value="Unassembled WGS sequence"/>
</dbReference>
<dbReference type="PANTHER" id="PTHR42881:SF2">
    <property type="entry name" value="PROLYL ENDOPEPTIDASE"/>
    <property type="match status" value="1"/>
</dbReference>
<proteinExistence type="predicted"/>
<dbReference type="GO" id="GO:0004252">
    <property type="term" value="F:serine-type endopeptidase activity"/>
    <property type="evidence" value="ECO:0007669"/>
    <property type="project" value="InterPro"/>
</dbReference>
<dbReference type="GO" id="GO:0005829">
    <property type="term" value="C:cytosol"/>
    <property type="evidence" value="ECO:0007669"/>
    <property type="project" value="TreeGrafter"/>
</dbReference>
<gene>
    <name evidence="1" type="ORF">BHM03_00011195</name>
</gene>
<dbReference type="InterPro" id="IPR023302">
    <property type="entry name" value="Pept_S9A_N"/>
</dbReference>
<dbReference type="Gene3D" id="2.130.10.120">
    <property type="entry name" value="Prolyl oligopeptidase, N-terminal domain"/>
    <property type="match status" value="1"/>
</dbReference>